<dbReference type="SUPFAM" id="SSF53474">
    <property type="entry name" value="alpha/beta-Hydrolases"/>
    <property type="match status" value="1"/>
</dbReference>
<feature type="compositionally biased region" description="Low complexity" evidence="8">
    <location>
        <begin position="381"/>
        <end position="401"/>
    </location>
</feature>
<dbReference type="EC" id="3.4.19.1" evidence="5"/>
<dbReference type="InterPro" id="IPR029058">
    <property type="entry name" value="AB_hydrolase_fold"/>
</dbReference>
<evidence type="ECO:0000256" key="5">
    <source>
        <dbReference type="ARBA" id="ARBA00012917"/>
    </source>
</evidence>
<accession>A0A7S0ZNY4</accession>
<evidence type="ECO:0000256" key="7">
    <source>
        <dbReference type="ARBA" id="ARBA00022801"/>
    </source>
</evidence>
<evidence type="ECO:0000256" key="8">
    <source>
        <dbReference type="SAM" id="MobiDB-lite"/>
    </source>
</evidence>
<dbReference type="Gene3D" id="3.40.50.1820">
    <property type="entry name" value="alpha/beta hydrolase"/>
    <property type="match status" value="1"/>
</dbReference>
<evidence type="ECO:0000256" key="1">
    <source>
        <dbReference type="ARBA" id="ARBA00000721"/>
    </source>
</evidence>
<dbReference type="GO" id="GO:0008242">
    <property type="term" value="F:omega peptidase activity"/>
    <property type="evidence" value="ECO:0007669"/>
    <property type="project" value="UniProtKB-EC"/>
</dbReference>
<feature type="region of interest" description="Disordered" evidence="8">
    <location>
        <begin position="370"/>
        <end position="436"/>
    </location>
</feature>
<dbReference type="GO" id="GO:0004252">
    <property type="term" value="F:serine-type endopeptidase activity"/>
    <property type="evidence" value="ECO:0007669"/>
    <property type="project" value="TreeGrafter"/>
</dbReference>
<sequence>METASNDDHITRLAQLYAGFASSAVSISGAWLKVGGAVEVQRSVPDIDDNRQRKFRYSFPHGVQECPMPSELPAGVSAVLPSPSGRYTARVVTLGSGTKARHCIELWRVGGLCVRVDGSKLHGSIYTEGTFGGFSWSHSEHRAVYVAEVKVQDSPSPFRKGAGEAPPGGEARWFRETWGEALAGSERLGLFIVDFNTGDVCRLHGVADDVTPGQPAFWGEDVVYTGLLAGVRRLGRKYCMNRPSALYLAACSPEAGVEQGDTCLTSGLKIAFSPRPSPDGPLAFLGSVDGFDTHVNCLELHVFDKIGAESRCLVPVVETPTADGFAGIYDEGALPQSCWSGSRIFFSAPAGGANAVWCVVAQAFSPLNEQSGTGPTTSHTLLPLSGPASPSLVPVSSPDVSFQQPTASPSLMPSRSPMSPSVQQLSPLVPSRDAADVEGGRLPTFELASAVSTGDSDASQKGGRSDSSFATRIAPPPQAEQGASMEVLAVNEQHLLVAWSTPCAPAVLSLRPLQGGSEVTLPALGACAVVSDSTRSSEVLEGLLWRAHEVTPEVGLLPCSHFIVQPDADDPGLIMFIHGGPHVVSTTCFNHAITYLATATSCAVLVVNYRGSAGAGRCSLESLLGKVGTQDVDDCINCLHAALESGTFDLTRVAVMGGSHGGFLTAHLIGQHPSVFAAAAVRNPVTNIATMTTGSDIPDWTFIESLGAGTYNFEAPSLADASILADMWSKSPCAHVDQVKTPTLIGLGMKDYRVPPSQGLEFYHALRARGVPTRLACYESDGHALDGATTNAEWWVDVARWFSEHLPPARSVRAANNCGIKRVNSFGV</sequence>
<dbReference type="InterPro" id="IPR001375">
    <property type="entry name" value="Peptidase_S9_cat"/>
</dbReference>
<dbReference type="EMBL" id="HBFQ01002955">
    <property type="protein sequence ID" value="CAD8827683.1"/>
    <property type="molecule type" value="Transcribed_RNA"/>
</dbReference>
<evidence type="ECO:0000313" key="11">
    <source>
        <dbReference type="EMBL" id="CAD8827683.1"/>
    </source>
</evidence>
<evidence type="ECO:0000259" key="10">
    <source>
        <dbReference type="Pfam" id="PF19283"/>
    </source>
</evidence>
<comment type="subunit">
    <text evidence="4">Homotetramer.</text>
</comment>
<evidence type="ECO:0000256" key="4">
    <source>
        <dbReference type="ARBA" id="ARBA00011881"/>
    </source>
</evidence>
<proteinExistence type="inferred from homology"/>
<protein>
    <recommendedName>
        <fullName evidence="5">acylaminoacyl-peptidase</fullName>
        <ecNumber evidence="5">3.4.19.1</ecNumber>
    </recommendedName>
</protein>
<dbReference type="GO" id="GO:0006508">
    <property type="term" value="P:proteolysis"/>
    <property type="evidence" value="ECO:0007669"/>
    <property type="project" value="InterPro"/>
</dbReference>
<evidence type="ECO:0000256" key="6">
    <source>
        <dbReference type="ARBA" id="ARBA00022490"/>
    </source>
</evidence>
<dbReference type="Pfam" id="PF00326">
    <property type="entry name" value="Peptidase_S9"/>
    <property type="match status" value="1"/>
</dbReference>
<evidence type="ECO:0000256" key="2">
    <source>
        <dbReference type="ARBA" id="ARBA00004496"/>
    </source>
</evidence>
<gene>
    <name evidence="11" type="ORF">NSCI0253_LOCUS2029</name>
</gene>
<feature type="compositionally biased region" description="Polar residues" evidence="8">
    <location>
        <begin position="450"/>
        <end position="459"/>
    </location>
</feature>
<reference evidence="11" key="1">
    <citation type="submission" date="2021-01" db="EMBL/GenBank/DDBJ databases">
        <authorList>
            <person name="Corre E."/>
            <person name="Pelletier E."/>
            <person name="Niang G."/>
            <person name="Scheremetjew M."/>
            <person name="Finn R."/>
            <person name="Kale V."/>
            <person name="Holt S."/>
            <person name="Cochrane G."/>
            <person name="Meng A."/>
            <person name="Brown T."/>
            <person name="Cohen L."/>
        </authorList>
    </citation>
    <scope>NUCLEOTIDE SEQUENCE</scope>
</reference>
<dbReference type="Pfam" id="PF19283">
    <property type="entry name" value="APEH_N"/>
    <property type="match status" value="1"/>
</dbReference>
<feature type="domain" description="Acylamino-acid-releasing enzyme N-terminal" evidence="10">
    <location>
        <begin position="39"/>
        <end position="342"/>
    </location>
</feature>
<feature type="compositionally biased region" description="Polar residues" evidence="8">
    <location>
        <begin position="370"/>
        <end position="380"/>
    </location>
</feature>
<evidence type="ECO:0000256" key="3">
    <source>
        <dbReference type="ARBA" id="ARBA00010040"/>
    </source>
</evidence>
<evidence type="ECO:0000259" key="9">
    <source>
        <dbReference type="Pfam" id="PF00326"/>
    </source>
</evidence>
<dbReference type="GO" id="GO:0005737">
    <property type="term" value="C:cytoplasm"/>
    <property type="evidence" value="ECO:0007669"/>
    <property type="project" value="UniProtKB-SubCell"/>
</dbReference>
<keyword evidence="7" id="KW-0378">Hydrolase</keyword>
<feature type="region of interest" description="Disordered" evidence="8">
    <location>
        <begin position="450"/>
        <end position="480"/>
    </location>
</feature>
<organism evidence="11">
    <name type="scientific">Noctiluca scintillans</name>
    <name type="common">Sea sparkle</name>
    <name type="synonym">Red tide dinoflagellate</name>
    <dbReference type="NCBI Taxonomy" id="2966"/>
    <lineage>
        <taxon>Eukaryota</taxon>
        <taxon>Sar</taxon>
        <taxon>Alveolata</taxon>
        <taxon>Dinophyceae</taxon>
        <taxon>Noctilucales</taxon>
        <taxon>Noctilucaceae</taxon>
        <taxon>Noctiluca</taxon>
    </lineage>
</organism>
<comment type="subcellular location">
    <subcellularLocation>
        <location evidence="2">Cytoplasm</location>
    </subcellularLocation>
</comment>
<keyword evidence="6" id="KW-0963">Cytoplasm</keyword>
<dbReference type="PANTHER" id="PTHR42776:SF4">
    <property type="entry name" value="ACYLAMINO-ACID-RELEASING ENZYME"/>
    <property type="match status" value="1"/>
</dbReference>
<feature type="compositionally biased region" description="Low complexity" evidence="8">
    <location>
        <begin position="408"/>
        <end position="421"/>
    </location>
</feature>
<dbReference type="PANTHER" id="PTHR42776">
    <property type="entry name" value="SERINE PEPTIDASE S9 FAMILY MEMBER"/>
    <property type="match status" value="1"/>
</dbReference>
<name>A0A7S0ZNY4_NOCSC</name>
<comment type="catalytic activity">
    <reaction evidence="1">
        <text>Cleavage of an N-acetyl or N-formyl amino acid from the N-terminus of a polypeptide.</text>
        <dbReference type="EC" id="3.4.19.1"/>
    </reaction>
</comment>
<comment type="similarity">
    <text evidence="3">Belongs to the peptidase S9C family.</text>
</comment>
<dbReference type="InterPro" id="IPR045550">
    <property type="entry name" value="AARE_N"/>
</dbReference>
<feature type="domain" description="Peptidase S9 prolyl oligopeptidase catalytic" evidence="9">
    <location>
        <begin position="593"/>
        <end position="806"/>
    </location>
</feature>
<dbReference type="AlphaFoldDB" id="A0A7S0ZNY4"/>